<evidence type="ECO:0000256" key="7">
    <source>
        <dbReference type="ARBA" id="ARBA00022525"/>
    </source>
</evidence>
<evidence type="ECO:0000256" key="9">
    <source>
        <dbReference type="ARBA" id="ARBA00022824"/>
    </source>
</evidence>
<dbReference type="KEGG" id="bbel:109478772"/>
<evidence type="ECO:0000256" key="1">
    <source>
        <dbReference type="ARBA" id="ARBA00004401"/>
    </source>
</evidence>
<evidence type="ECO:0000313" key="14">
    <source>
        <dbReference type="Proteomes" id="UP000515135"/>
    </source>
</evidence>
<dbReference type="RefSeq" id="XP_019636089.1">
    <property type="nucleotide sequence ID" value="XM_019780530.1"/>
</dbReference>
<organism evidence="14 15">
    <name type="scientific">Branchiostoma belcheri</name>
    <name type="common">Amphioxus</name>
    <dbReference type="NCBI Taxonomy" id="7741"/>
    <lineage>
        <taxon>Eukaryota</taxon>
        <taxon>Metazoa</taxon>
        <taxon>Chordata</taxon>
        <taxon>Cephalochordata</taxon>
        <taxon>Leptocardii</taxon>
        <taxon>Amphioxiformes</taxon>
        <taxon>Branchiostomatidae</taxon>
        <taxon>Branchiostoma</taxon>
    </lineage>
</organism>
<evidence type="ECO:0000256" key="6">
    <source>
        <dbReference type="ARBA" id="ARBA00022475"/>
    </source>
</evidence>
<keyword evidence="14" id="KW-1185">Reference proteome</keyword>
<dbReference type="RefSeq" id="XP_019636091.1">
    <property type="nucleotide sequence ID" value="XM_019780532.1"/>
</dbReference>
<sequence>METVVAVAIAILAAIFVASLISLLLVCKQKYCGRADLYKQSLAINRPTVELVSAMETHGEVSDVELTNVAFTPDIDDILENEAWIDDASGLIPHCLAILKTCHQLTERLVGMTMNNSQIRSQADLGEVVVVAKRISPRVDDVVRSMYPPLDPKLLEARSTALLLSVSHLALVTKNACMMPGSLDWIDSSISDMEEHMSVLRQAAMSTEEQEPPEAKEESQSSQL</sequence>
<keyword evidence="11 13" id="KW-0472">Membrane</keyword>
<evidence type="ECO:0000256" key="11">
    <source>
        <dbReference type="ARBA" id="ARBA00023136"/>
    </source>
</evidence>
<keyword evidence="10 13" id="KW-1133">Transmembrane helix</keyword>
<keyword evidence="9" id="KW-0256">Endoplasmic reticulum</keyword>
<evidence type="ECO:0000256" key="3">
    <source>
        <dbReference type="ARBA" id="ARBA00004648"/>
    </source>
</evidence>
<name>A0A6P4ZPY7_BRABE</name>
<gene>
    <name evidence="15 16" type="primary">LOC109478772</name>
</gene>
<dbReference type="GO" id="GO:0005886">
    <property type="term" value="C:plasma membrane"/>
    <property type="evidence" value="ECO:0007669"/>
    <property type="project" value="UniProtKB-SubCell"/>
</dbReference>
<dbReference type="InterPro" id="IPR029668">
    <property type="entry name" value="TMEM98"/>
</dbReference>
<dbReference type="GO" id="GO:0005789">
    <property type="term" value="C:endoplasmic reticulum membrane"/>
    <property type="evidence" value="ECO:0007669"/>
    <property type="project" value="UniProtKB-SubCell"/>
</dbReference>
<dbReference type="PANTHER" id="PTHR32510:SF3">
    <property type="entry name" value="TRANSMEMBRANE PROTEIN 98"/>
    <property type="match status" value="1"/>
</dbReference>
<evidence type="ECO:0000256" key="2">
    <source>
        <dbReference type="ARBA" id="ARBA00004550"/>
    </source>
</evidence>
<proteinExistence type="inferred from homology"/>
<evidence type="ECO:0000256" key="5">
    <source>
        <dbReference type="ARBA" id="ARBA00014380"/>
    </source>
</evidence>
<evidence type="ECO:0000256" key="13">
    <source>
        <dbReference type="SAM" id="Phobius"/>
    </source>
</evidence>
<evidence type="ECO:0000313" key="16">
    <source>
        <dbReference type="RefSeq" id="XP_019636091.1"/>
    </source>
</evidence>
<dbReference type="PANTHER" id="PTHR32510">
    <property type="entry name" value="TRANSMEMBRANE PROTEIN 98"/>
    <property type="match status" value="1"/>
</dbReference>
<dbReference type="OrthoDB" id="5978425at2759"/>
<dbReference type="FunFam" id="1.20.1410.10:FF:000003">
    <property type="entry name" value="Transmembrane protein 98"/>
    <property type="match status" value="1"/>
</dbReference>
<feature type="compositionally biased region" description="Basic and acidic residues" evidence="12">
    <location>
        <begin position="213"/>
        <end position="224"/>
    </location>
</feature>
<evidence type="ECO:0000256" key="8">
    <source>
        <dbReference type="ARBA" id="ARBA00022692"/>
    </source>
</evidence>
<dbReference type="GO" id="GO:0005615">
    <property type="term" value="C:extracellular space"/>
    <property type="evidence" value="ECO:0007669"/>
    <property type="project" value="UniProtKB-ARBA"/>
</dbReference>
<keyword evidence="8 13" id="KW-0812">Transmembrane</keyword>
<feature type="transmembrane region" description="Helical" evidence="13">
    <location>
        <begin position="6"/>
        <end position="27"/>
    </location>
</feature>
<comment type="subcellular location">
    <subcellularLocation>
        <location evidence="1">Cell membrane</location>
        <topology evidence="1">Single-pass type II membrane protein</topology>
    </subcellularLocation>
    <subcellularLocation>
        <location evidence="3">Endoplasmic reticulum membrane</location>
        <topology evidence="3">Single-pass type II membrane protein</topology>
    </subcellularLocation>
    <subcellularLocation>
        <location evidence="2">Secreted</location>
        <location evidence="2">Extracellular exosome</location>
    </subcellularLocation>
</comment>
<keyword evidence="6" id="KW-1003">Cell membrane</keyword>
<reference evidence="15 16" key="1">
    <citation type="submission" date="2025-04" db="UniProtKB">
        <authorList>
            <consortium name="RefSeq"/>
        </authorList>
    </citation>
    <scope>IDENTIFICATION</scope>
    <source>
        <tissue evidence="15 16">Gonad</tissue>
    </source>
</reference>
<comment type="similarity">
    <text evidence="4">Belongs to the TMEM98 family.</text>
</comment>
<dbReference type="Proteomes" id="UP000515135">
    <property type="component" value="Unplaced"/>
</dbReference>
<protein>
    <recommendedName>
        <fullName evidence="5">Transmembrane protein 98</fullName>
    </recommendedName>
</protein>
<feature type="region of interest" description="Disordered" evidence="12">
    <location>
        <begin position="202"/>
        <end position="224"/>
    </location>
</feature>
<dbReference type="AlphaFoldDB" id="A0A6P4ZPY7"/>
<dbReference type="Gene3D" id="1.20.1410.10">
    <property type="entry name" value="I/LWEQ domain"/>
    <property type="match status" value="1"/>
</dbReference>
<evidence type="ECO:0000256" key="4">
    <source>
        <dbReference type="ARBA" id="ARBA00011024"/>
    </source>
</evidence>
<keyword evidence="7" id="KW-0964">Secreted</keyword>
<evidence type="ECO:0000256" key="10">
    <source>
        <dbReference type="ARBA" id="ARBA00022989"/>
    </source>
</evidence>
<accession>A0A6P4ZPY7</accession>
<evidence type="ECO:0000256" key="12">
    <source>
        <dbReference type="SAM" id="MobiDB-lite"/>
    </source>
</evidence>
<evidence type="ECO:0000313" key="15">
    <source>
        <dbReference type="RefSeq" id="XP_019636089.1"/>
    </source>
</evidence>
<dbReference type="GeneID" id="109478772"/>